<dbReference type="GO" id="GO:0016798">
    <property type="term" value="F:hydrolase activity, acting on glycosyl bonds"/>
    <property type="evidence" value="ECO:0007669"/>
    <property type="project" value="UniProtKB-KW"/>
</dbReference>
<keyword evidence="2" id="KW-0326">Glycosidase</keyword>
<protein>
    <submittedName>
        <fullName evidence="2">Glycosidase</fullName>
    </submittedName>
</protein>
<dbReference type="OrthoDB" id="9808590at2"/>
<sequence length="378" mass="43068">MKHIYEIPVAPWLATLSTKIGMPITLATIPEDVVEQIVSYHMDTVWLMGVWQRSEVAAEISRADEQLWHEVVGILPDATKDDIIGSAYAVKAYRVDQRFGGEDGLAIFREQLRARGVKLLLDFVPNHTSFDAPWLKTDPEYYIAARRDDANEHPERYYQTEQVCIAKGADPNLPPWPDVAQVNAFSSAYRLESSLTLQYIASLCDGVRCDMAMLLLNDVVEHTWAEKAGQRPTEEYWSEVIGSVKALYPSFIFIAECYWDTERTLLELGFDYCYDKRLYDAMVARDESAIDNRLSVLSDVAPHLVYFLENHDEARAATVFSPDEQTRYARKIITSPGVCLWYDGQFVGNQAKLPTHIGRAPIEKPNDEICDIYRELLV</sequence>
<keyword evidence="3" id="KW-1185">Reference proteome</keyword>
<dbReference type="Proteomes" id="UP000013893">
    <property type="component" value="Chromosome"/>
</dbReference>
<dbReference type="GO" id="GO:0005975">
    <property type="term" value="P:carbohydrate metabolic process"/>
    <property type="evidence" value="ECO:0007669"/>
    <property type="project" value="InterPro"/>
</dbReference>
<dbReference type="SMART" id="SM00642">
    <property type="entry name" value="Aamy"/>
    <property type="match status" value="1"/>
</dbReference>
<dbReference type="AlphaFoldDB" id="R4PM13"/>
<dbReference type="PANTHER" id="PTHR47786">
    <property type="entry name" value="ALPHA-1,4-GLUCAN:MALTOSE-1-PHOSPHATE MALTOSYLTRANSFERASE"/>
    <property type="match status" value="1"/>
</dbReference>
<dbReference type="SUPFAM" id="SSF51445">
    <property type="entry name" value="(Trans)glycosidases"/>
    <property type="match status" value="1"/>
</dbReference>
<proteinExistence type="predicted"/>
<evidence type="ECO:0000313" key="3">
    <source>
        <dbReference type="Proteomes" id="UP000013893"/>
    </source>
</evidence>
<dbReference type="InterPro" id="IPR006047">
    <property type="entry name" value="GH13_cat_dom"/>
</dbReference>
<feature type="domain" description="Glycosyl hydrolase family 13 catalytic" evidence="1">
    <location>
        <begin position="73"/>
        <end position="363"/>
    </location>
</feature>
<evidence type="ECO:0000259" key="1">
    <source>
        <dbReference type="SMART" id="SM00642"/>
    </source>
</evidence>
<dbReference type="KEGG" id="saal:L336_0185"/>
<accession>R4PM13</accession>
<gene>
    <name evidence="2" type="ORF">L336_0185</name>
</gene>
<dbReference type="InterPro" id="IPR017853">
    <property type="entry name" value="GH"/>
</dbReference>
<dbReference type="RefSeq" id="WP_015641344.1">
    <property type="nucleotide sequence ID" value="NC_021219.1"/>
</dbReference>
<dbReference type="EMBL" id="CP005957">
    <property type="protein sequence ID" value="AGL61894.1"/>
    <property type="molecule type" value="Genomic_DNA"/>
</dbReference>
<keyword evidence="2" id="KW-0378">Hydrolase</keyword>
<organism evidence="2 3">
    <name type="scientific">Candidatus Saccharimonas aalborgensis</name>
    <dbReference type="NCBI Taxonomy" id="1332188"/>
    <lineage>
        <taxon>Bacteria</taxon>
        <taxon>Candidatus Saccharimonadota</taxon>
        <taxon>Candidatus Saccharimonadia</taxon>
        <taxon>Candidatus Saccharimonadales</taxon>
        <taxon>Candidatus Saccharimonadaceae</taxon>
        <taxon>Candidatus Saccharimonas</taxon>
    </lineage>
</organism>
<name>R4PM13_9BACT</name>
<evidence type="ECO:0000313" key="2">
    <source>
        <dbReference type="EMBL" id="AGL61894.1"/>
    </source>
</evidence>
<reference evidence="2 3" key="1">
    <citation type="journal article" date="2013" name="Nat. Biotechnol.">
        <title>Genome sequences of rare, uncultured bacteria obtained by differential coverage binning of multiple metagenomes.</title>
        <authorList>
            <person name="Albertsen M."/>
            <person name="Hugenholtz P."/>
            <person name="Skarshewski A."/>
            <person name="Nielsen K.L."/>
            <person name="Tyson G.W."/>
            <person name="Nielsen P.H."/>
        </authorList>
    </citation>
    <scope>NUCLEOTIDE SEQUENCE [LARGE SCALE GENOMIC DNA]</scope>
    <source>
        <strain evidence="2">TM71</strain>
    </source>
</reference>
<dbReference type="Gene3D" id="3.20.20.80">
    <property type="entry name" value="Glycosidases"/>
    <property type="match status" value="1"/>
</dbReference>
<dbReference type="STRING" id="1332188.L336_0185"/>
<dbReference type="Pfam" id="PF00128">
    <property type="entry name" value="Alpha-amylase"/>
    <property type="match status" value="1"/>
</dbReference>
<dbReference type="HOGENOM" id="CLU_043801_0_0_0"/>
<dbReference type="PANTHER" id="PTHR47786:SF2">
    <property type="entry name" value="GLYCOSYL HYDROLASE FAMILY 13 CATALYTIC DOMAIN-CONTAINING PROTEIN"/>
    <property type="match status" value="1"/>
</dbReference>